<organism evidence="9 10">
    <name type="scientific">Denitratisoma oestradiolicum</name>
    <dbReference type="NCBI Taxonomy" id="311182"/>
    <lineage>
        <taxon>Bacteria</taxon>
        <taxon>Pseudomonadati</taxon>
        <taxon>Pseudomonadota</taxon>
        <taxon>Betaproteobacteria</taxon>
        <taxon>Nitrosomonadales</taxon>
        <taxon>Sterolibacteriaceae</taxon>
        <taxon>Denitratisoma</taxon>
    </lineage>
</organism>
<feature type="binding site" description="covalent" evidence="6">
    <location>
        <position position="46"/>
    </location>
    <ligand>
        <name>heme c</name>
        <dbReference type="ChEBI" id="CHEBI:61717"/>
    </ligand>
</feature>
<keyword evidence="10" id="KW-1185">Reference proteome</keyword>
<dbReference type="InterPro" id="IPR009056">
    <property type="entry name" value="Cyt_c-like_dom"/>
</dbReference>
<feature type="binding site" description="covalent" evidence="6">
    <location>
        <position position="50"/>
    </location>
    <ligand>
        <name>heme c</name>
        <dbReference type="ChEBI" id="CHEBI:61717"/>
    </ligand>
</feature>
<dbReference type="KEGG" id="doe:DENOEST_0224"/>
<evidence type="ECO:0000313" key="9">
    <source>
        <dbReference type="EMBL" id="CAB1367396.1"/>
    </source>
</evidence>
<dbReference type="GO" id="GO:0009055">
    <property type="term" value="F:electron transfer activity"/>
    <property type="evidence" value="ECO:0007669"/>
    <property type="project" value="InterPro"/>
</dbReference>
<evidence type="ECO:0000256" key="5">
    <source>
        <dbReference type="ARBA" id="ARBA00023004"/>
    </source>
</evidence>
<dbReference type="Proteomes" id="UP000515733">
    <property type="component" value="Chromosome"/>
</dbReference>
<dbReference type="AlphaFoldDB" id="A0A6S6XNJ2"/>
<dbReference type="Gene3D" id="1.10.760.10">
    <property type="entry name" value="Cytochrome c-like domain"/>
    <property type="match status" value="1"/>
</dbReference>
<dbReference type="GO" id="GO:0020037">
    <property type="term" value="F:heme binding"/>
    <property type="evidence" value="ECO:0007669"/>
    <property type="project" value="InterPro"/>
</dbReference>
<proteinExistence type="predicted"/>
<dbReference type="InterPro" id="IPR036909">
    <property type="entry name" value="Cyt_c-like_dom_sf"/>
</dbReference>
<keyword evidence="1" id="KW-0813">Transport</keyword>
<dbReference type="SUPFAM" id="SSF46626">
    <property type="entry name" value="Cytochrome c"/>
    <property type="match status" value="1"/>
</dbReference>
<feature type="signal peptide" evidence="7">
    <location>
        <begin position="1"/>
        <end position="29"/>
    </location>
</feature>
<keyword evidence="2 6" id="KW-0349">Heme</keyword>
<reference evidence="9 10" key="1">
    <citation type="submission" date="2020-03" db="EMBL/GenBank/DDBJ databases">
        <authorList>
            <consortium name="Genoscope - CEA"/>
            <person name="William W."/>
        </authorList>
    </citation>
    <scope>NUCLEOTIDE SEQUENCE [LARGE SCALE GENOMIC DNA]</scope>
    <source>
        <strain evidence="10">DSM 16959</strain>
    </source>
</reference>
<keyword evidence="7" id="KW-0732">Signal</keyword>
<dbReference type="InterPro" id="IPR002324">
    <property type="entry name" value="Cyt_c_ID"/>
</dbReference>
<evidence type="ECO:0000256" key="4">
    <source>
        <dbReference type="ARBA" id="ARBA00022982"/>
    </source>
</evidence>
<accession>A0A6S6XNJ2</accession>
<sequence>MIHHRFGSSLMSSMIVMVAALAFAPVALAADFDEAAAKALAKRNDCFKCHAVDKTKKGPSYKKIAAKYKGKPDGEEKAIKNITTGPKVKLEDGTEEDHKIIDTKDSKEQKNLVHWILAQ</sequence>
<dbReference type="Pfam" id="PF00034">
    <property type="entry name" value="Cytochrom_C"/>
    <property type="match status" value="1"/>
</dbReference>
<evidence type="ECO:0000256" key="7">
    <source>
        <dbReference type="SAM" id="SignalP"/>
    </source>
</evidence>
<evidence type="ECO:0000256" key="3">
    <source>
        <dbReference type="ARBA" id="ARBA00022723"/>
    </source>
</evidence>
<evidence type="ECO:0000259" key="8">
    <source>
        <dbReference type="PROSITE" id="PS51007"/>
    </source>
</evidence>
<dbReference type="EMBL" id="LR778301">
    <property type="protein sequence ID" value="CAB1367396.1"/>
    <property type="molecule type" value="Genomic_DNA"/>
</dbReference>
<keyword evidence="3 6" id="KW-0479">Metal-binding</keyword>
<evidence type="ECO:0000256" key="2">
    <source>
        <dbReference type="ARBA" id="ARBA00022617"/>
    </source>
</evidence>
<comment type="PTM">
    <text evidence="6">Binds 1 heme c group covalently per subunit.</text>
</comment>
<keyword evidence="5 6" id="KW-0408">Iron</keyword>
<dbReference type="PRINTS" id="PR00606">
    <property type="entry name" value="CYTCHROMECID"/>
</dbReference>
<dbReference type="PROSITE" id="PS51007">
    <property type="entry name" value="CYTC"/>
    <property type="match status" value="1"/>
</dbReference>
<dbReference type="GO" id="GO:0005506">
    <property type="term" value="F:iron ion binding"/>
    <property type="evidence" value="ECO:0007669"/>
    <property type="project" value="InterPro"/>
</dbReference>
<protein>
    <submittedName>
        <fullName evidence="9">Cytochrome c, class I</fullName>
    </submittedName>
</protein>
<keyword evidence="4" id="KW-0249">Electron transport</keyword>
<evidence type="ECO:0000256" key="6">
    <source>
        <dbReference type="PIRSR" id="PIRSR602324-1"/>
    </source>
</evidence>
<dbReference type="RefSeq" id="WP_232096407.1">
    <property type="nucleotide sequence ID" value="NZ_LR778301.1"/>
</dbReference>
<feature type="domain" description="Cytochrome c" evidence="8">
    <location>
        <begin position="32"/>
        <end position="119"/>
    </location>
</feature>
<evidence type="ECO:0000313" key="10">
    <source>
        <dbReference type="Proteomes" id="UP000515733"/>
    </source>
</evidence>
<name>A0A6S6XNJ2_9PROT</name>
<gene>
    <name evidence="9" type="ORF">DENOEST_0224</name>
</gene>
<feature type="chain" id="PRO_5028159801" evidence="7">
    <location>
        <begin position="30"/>
        <end position="119"/>
    </location>
</feature>
<evidence type="ECO:0000256" key="1">
    <source>
        <dbReference type="ARBA" id="ARBA00022448"/>
    </source>
</evidence>